<evidence type="ECO:0000313" key="1">
    <source>
        <dbReference type="EMBL" id="MBW0517032.1"/>
    </source>
</evidence>
<dbReference type="AlphaFoldDB" id="A0A9Q3HUR6"/>
<dbReference type="Proteomes" id="UP000765509">
    <property type="component" value="Unassembled WGS sequence"/>
</dbReference>
<accession>A0A9Q3HUR6</accession>
<name>A0A9Q3HUR6_9BASI</name>
<proteinExistence type="predicted"/>
<comment type="caution">
    <text evidence="1">The sequence shown here is derived from an EMBL/GenBank/DDBJ whole genome shotgun (WGS) entry which is preliminary data.</text>
</comment>
<reference evidence="1" key="1">
    <citation type="submission" date="2021-03" db="EMBL/GenBank/DDBJ databases">
        <title>Draft genome sequence of rust myrtle Austropuccinia psidii MF-1, a brazilian biotype.</title>
        <authorList>
            <person name="Quecine M.C."/>
            <person name="Pachon D.M.R."/>
            <person name="Bonatelli M.L."/>
            <person name="Correr F.H."/>
            <person name="Franceschini L.M."/>
            <person name="Leite T.F."/>
            <person name="Margarido G.R.A."/>
            <person name="Almeida C.A."/>
            <person name="Ferrarezi J.A."/>
            <person name="Labate C.A."/>
        </authorList>
    </citation>
    <scope>NUCLEOTIDE SEQUENCE</scope>
    <source>
        <strain evidence="1">MF-1</strain>
    </source>
</reference>
<organism evidence="1 2">
    <name type="scientific">Austropuccinia psidii MF-1</name>
    <dbReference type="NCBI Taxonomy" id="1389203"/>
    <lineage>
        <taxon>Eukaryota</taxon>
        <taxon>Fungi</taxon>
        <taxon>Dikarya</taxon>
        <taxon>Basidiomycota</taxon>
        <taxon>Pucciniomycotina</taxon>
        <taxon>Pucciniomycetes</taxon>
        <taxon>Pucciniales</taxon>
        <taxon>Sphaerophragmiaceae</taxon>
        <taxon>Austropuccinia</taxon>
    </lineage>
</organism>
<evidence type="ECO:0000313" key="2">
    <source>
        <dbReference type="Proteomes" id="UP000765509"/>
    </source>
</evidence>
<sequence length="216" mass="24481">MDPSKQPEKTISNEELEALVDIDKQAEILHQFISLAEKIKPQLDIDGTNFNQWSKSLVLAWTTYFMGDPDYFEQTTPDTNIKRNIVALSFIQHSVNTRAYEAVTSNINAYNACIVYKALKNRFNRPSWSSIILNANVICQNNNDQLHEINNFSLKVNEAVRNLENLMGPINSNTLTTLAIFYAVPTMKHHITAAINTLMVADPNLAVRPEDLLNMI</sequence>
<keyword evidence="2" id="KW-1185">Reference proteome</keyword>
<gene>
    <name evidence="1" type="ORF">O181_056747</name>
</gene>
<dbReference type="EMBL" id="AVOT02025636">
    <property type="protein sequence ID" value="MBW0517032.1"/>
    <property type="molecule type" value="Genomic_DNA"/>
</dbReference>
<protein>
    <submittedName>
        <fullName evidence="1">Uncharacterized protein</fullName>
    </submittedName>
</protein>